<dbReference type="Proteomes" id="UP000697927">
    <property type="component" value="Unassembled WGS sequence"/>
</dbReference>
<reference evidence="2 3" key="1">
    <citation type="journal article" date="2020" name="Microorganisms">
        <title>Polyphasic Characterisation of Cedecea colo sp. nov., a New Enteric Bacterium Isolated from the Koala Hindgut.</title>
        <authorList>
            <person name="Boath J.M."/>
            <person name="Dakhal S."/>
            <person name="Van T.T.H."/>
            <person name="Moore R.J."/>
            <person name="Dekiwadia C."/>
            <person name="Macreadie I.G."/>
        </authorList>
    </citation>
    <scope>NUCLEOTIDE SEQUENCE [LARGE SCALE GENOMIC DNA]</scope>
    <source>
        <strain evidence="2 3">ZA</strain>
    </source>
</reference>
<protein>
    <submittedName>
        <fullName evidence="2">Uncharacterized protein</fullName>
    </submittedName>
</protein>
<keyword evidence="3" id="KW-1185">Reference proteome</keyword>
<comment type="caution">
    <text evidence="2">The sequence shown here is derived from an EMBL/GenBank/DDBJ whole genome shotgun (WGS) entry which is preliminary data.</text>
</comment>
<feature type="signal peptide" evidence="1">
    <location>
        <begin position="1"/>
        <end position="19"/>
    </location>
</feature>
<dbReference type="EMBL" id="SOYS01000002">
    <property type="protein sequence ID" value="NIY47525.1"/>
    <property type="molecule type" value="Genomic_DNA"/>
</dbReference>
<organism evidence="2 3">
    <name type="scientific">Cedecea colo</name>
    <dbReference type="NCBI Taxonomy" id="2552946"/>
    <lineage>
        <taxon>Bacteria</taxon>
        <taxon>Pseudomonadati</taxon>
        <taxon>Pseudomonadota</taxon>
        <taxon>Gammaproteobacteria</taxon>
        <taxon>Enterobacterales</taxon>
        <taxon>Enterobacteriaceae</taxon>
        <taxon>Cedecea</taxon>
    </lineage>
</organism>
<proteinExistence type="predicted"/>
<evidence type="ECO:0000313" key="2">
    <source>
        <dbReference type="EMBL" id="NIY47525.1"/>
    </source>
</evidence>
<evidence type="ECO:0000256" key="1">
    <source>
        <dbReference type="SAM" id="SignalP"/>
    </source>
</evidence>
<sequence>MKHVILLLLLSGLVAGTLAASVNWPDALKGIAAGEQVWLDKAPDLAAVADVKQAIALEDALPSSLAKNTPGTLKTLSLIDAKTWPHMIGTDIVCGLPFEQPVAEVEDFYQRTRMALLITDKGATCLWILEATYEEWKADNARKAK</sequence>
<evidence type="ECO:0000313" key="3">
    <source>
        <dbReference type="Proteomes" id="UP000697927"/>
    </source>
</evidence>
<accession>A0ABX0VKE3</accession>
<feature type="chain" id="PRO_5046875704" evidence="1">
    <location>
        <begin position="20"/>
        <end position="145"/>
    </location>
</feature>
<name>A0ABX0VKE3_9ENTR</name>
<keyword evidence="1" id="KW-0732">Signal</keyword>
<gene>
    <name evidence="2" type="ORF">E2L00_08270</name>
</gene>
<dbReference type="RefSeq" id="WP_167609540.1">
    <property type="nucleotide sequence ID" value="NZ_SOYS01000002.1"/>
</dbReference>